<dbReference type="GO" id="GO:0019843">
    <property type="term" value="F:rRNA binding"/>
    <property type="evidence" value="ECO:0007669"/>
    <property type="project" value="UniProtKB-UniRule"/>
</dbReference>
<evidence type="ECO:0000256" key="3">
    <source>
        <dbReference type="ARBA" id="ARBA00022980"/>
    </source>
</evidence>
<dbReference type="HAMAP" id="MF_01342">
    <property type="entry name" value="Ribosomal_uL16"/>
    <property type="match status" value="1"/>
</dbReference>
<evidence type="ECO:0000256" key="2">
    <source>
        <dbReference type="ARBA" id="ARBA00022555"/>
    </source>
</evidence>
<dbReference type="CDD" id="cd01433">
    <property type="entry name" value="Ribosomal_L16_L10e"/>
    <property type="match status" value="1"/>
</dbReference>
<keyword evidence="6 8" id="KW-0699">rRNA-binding</keyword>
<dbReference type="STRING" id="1123384.AJ81_00970"/>
<comment type="subunit">
    <text evidence="6 8">Part of the 50S ribosomal subunit.</text>
</comment>
<dbReference type="Proteomes" id="UP000077469">
    <property type="component" value="Chromosome"/>
</dbReference>
<evidence type="ECO:0000313" key="9">
    <source>
        <dbReference type="EMBL" id="AJC73002.1"/>
    </source>
</evidence>
<comment type="function">
    <text evidence="6 8">Binds 23S rRNA and is also seen to make contacts with the A and possibly P site tRNAs.</text>
</comment>
<evidence type="ECO:0000256" key="7">
    <source>
        <dbReference type="RuleBase" id="RU004413"/>
    </source>
</evidence>
<evidence type="ECO:0000313" key="10">
    <source>
        <dbReference type="Proteomes" id="UP000077469"/>
    </source>
</evidence>
<dbReference type="InterPro" id="IPR036920">
    <property type="entry name" value="Ribosomal_uL16_sf"/>
</dbReference>
<keyword evidence="6 8" id="KW-0694">RNA-binding</keyword>
<dbReference type="OrthoDB" id="9802589at2"/>
<dbReference type="PATRIC" id="fig|1123384.7.peg.192"/>
<dbReference type="PaxDb" id="1123384-AJ81_00970"/>
<dbReference type="FunFam" id="3.90.1170.10:FF:000001">
    <property type="entry name" value="50S ribosomal protein L16"/>
    <property type="match status" value="1"/>
</dbReference>
<dbReference type="GO" id="GO:0003735">
    <property type="term" value="F:structural constituent of ribosome"/>
    <property type="evidence" value="ECO:0007669"/>
    <property type="project" value="InterPro"/>
</dbReference>
<dbReference type="AlphaFoldDB" id="A0A0X1KP19"/>
<reference evidence="9 10" key="1">
    <citation type="submission" date="2014-01" db="EMBL/GenBank/DDBJ databases">
        <title>Genome sequencing of Thermotog hypogea.</title>
        <authorList>
            <person name="Zhang X."/>
            <person name="Alvare G."/>
            <person name="Fristensky B."/>
            <person name="Chen L."/>
            <person name="Suen T."/>
            <person name="Chen Q."/>
            <person name="Ma K."/>
        </authorList>
    </citation>
    <scope>NUCLEOTIDE SEQUENCE [LARGE SCALE GENOMIC DNA]</scope>
    <source>
        <strain evidence="9 10">DSM 11164</strain>
    </source>
</reference>
<evidence type="ECO:0000256" key="5">
    <source>
        <dbReference type="ARBA" id="ARBA00035198"/>
    </source>
</evidence>
<dbReference type="KEGG" id="phy:AJ81_00970"/>
<sequence length="142" mass="15676">MLMPKRVKYRKQQRGRLKGEAKGGTTVAFGEWGLKALAPYWITAQQIEAGRIAIMRVLKKGGKLWIRVFPDKPYTKKPAESRMGKGKGNVEGWVCPVKPGKIIYEIAGVDEETAKEALEYAASKLPIPTKIVSRSSFGGEAV</sequence>
<keyword evidence="2 6" id="KW-0820">tRNA-binding</keyword>
<dbReference type="PANTHER" id="PTHR12220:SF13">
    <property type="entry name" value="LARGE RIBOSOMAL SUBUNIT PROTEIN UL16M"/>
    <property type="match status" value="1"/>
</dbReference>
<dbReference type="PROSITE" id="PS00586">
    <property type="entry name" value="RIBOSOMAL_L16_1"/>
    <property type="match status" value="1"/>
</dbReference>
<dbReference type="SUPFAM" id="SSF54686">
    <property type="entry name" value="Ribosomal protein L16p/L10e"/>
    <property type="match status" value="1"/>
</dbReference>
<dbReference type="EMBL" id="CP007141">
    <property type="protein sequence ID" value="AJC73002.1"/>
    <property type="molecule type" value="Genomic_DNA"/>
</dbReference>
<evidence type="ECO:0000256" key="4">
    <source>
        <dbReference type="ARBA" id="ARBA00023274"/>
    </source>
</evidence>
<dbReference type="NCBIfam" id="TIGR01164">
    <property type="entry name" value="rplP_bact"/>
    <property type="match status" value="1"/>
</dbReference>
<keyword evidence="3 6" id="KW-0689">Ribosomal protein</keyword>
<organism evidence="9 10">
    <name type="scientific">Pseudothermotoga hypogea DSM 11164 = NBRC 106472</name>
    <dbReference type="NCBI Taxonomy" id="1123384"/>
    <lineage>
        <taxon>Bacteria</taxon>
        <taxon>Thermotogati</taxon>
        <taxon>Thermotogota</taxon>
        <taxon>Thermotogae</taxon>
        <taxon>Thermotogales</taxon>
        <taxon>Thermotogaceae</taxon>
        <taxon>Pseudothermotoga</taxon>
    </lineage>
</organism>
<gene>
    <name evidence="6" type="primary">rplP</name>
    <name evidence="9" type="ORF">AJ81_00970</name>
</gene>
<comment type="similarity">
    <text evidence="1 6 7">Belongs to the universal ribosomal protein uL16 family.</text>
</comment>
<evidence type="ECO:0000256" key="1">
    <source>
        <dbReference type="ARBA" id="ARBA00008931"/>
    </source>
</evidence>
<evidence type="ECO:0000256" key="6">
    <source>
        <dbReference type="HAMAP-Rule" id="MF_01342"/>
    </source>
</evidence>
<dbReference type="PRINTS" id="PR00060">
    <property type="entry name" value="RIBOSOMALL16"/>
</dbReference>
<name>A0A0X1KP19_9THEM</name>
<dbReference type="GO" id="GO:0006412">
    <property type="term" value="P:translation"/>
    <property type="evidence" value="ECO:0007669"/>
    <property type="project" value="UniProtKB-UniRule"/>
</dbReference>
<accession>A0A0X1KP19</accession>
<protein>
    <recommendedName>
        <fullName evidence="5 6">Large ribosomal subunit protein uL16</fullName>
    </recommendedName>
</protein>
<dbReference type="InterPro" id="IPR016180">
    <property type="entry name" value="Ribosomal_uL16_dom"/>
</dbReference>
<dbReference type="InterPro" id="IPR020798">
    <property type="entry name" value="Ribosomal_uL16_CS"/>
</dbReference>
<evidence type="ECO:0000256" key="8">
    <source>
        <dbReference type="RuleBase" id="RU004414"/>
    </source>
</evidence>
<dbReference type="InterPro" id="IPR000114">
    <property type="entry name" value="Ribosomal_uL16_bact-type"/>
</dbReference>
<dbReference type="GO" id="GO:0022625">
    <property type="term" value="C:cytosolic large ribosomal subunit"/>
    <property type="evidence" value="ECO:0007669"/>
    <property type="project" value="TreeGrafter"/>
</dbReference>
<proteinExistence type="inferred from homology"/>
<keyword evidence="4 6" id="KW-0687">Ribonucleoprotein</keyword>
<keyword evidence="10" id="KW-1185">Reference proteome</keyword>
<dbReference type="InterPro" id="IPR047873">
    <property type="entry name" value="Ribosomal_uL16"/>
</dbReference>
<dbReference type="Gene3D" id="3.90.1170.10">
    <property type="entry name" value="Ribosomal protein L10e/L16"/>
    <property type="match status" value="1"/>
</dbReference>
<dbReference type="Pfam" id="PF00252">
    <property type="entry name" value="Ribosomal_L16"/>
    <property type="match status" value="1"/>
</dbReference>
<dbReference type="RefSeq" id="WP_031503239.1">
    <property type="nucleotide sequence ID" value="NC_022795.1"/>
</dbReference>
<dbReference type="PANTHER" id="PTHR12220">
    <property type="entry name" value="50S/60S RIBOSOMAL PROTEIN L16"/>
    <property type="match status" value="1"/>
</dbReference>
<dbReference type="PROSITE" id="PS00701">
    <property type="entry name" value="RIBOSOMAL_L16_2"/>
    <property type="match status" value="1"/>
</dbReference>
<dbReference type="GO" id="GO:0000049">
    <property type="term" value="F:tRNA binding"/>
    <property type="evidence" value="ECO:0007669"/>
    <property type="project" value="UniProtKB-KW"/>
</dbReference>